<feature type="non-terminal residue" evidence="1">
    <location>
        <position position="64"/>
    </location>
</feature>
<gene>
    <name evidence="1" type="ORF">M8C21_000352</name>
</gene>
<dbReference type="AlphaFoldDB" id="A0AAD5G8G3"/>
<accession>A0AAD5G8G3</accession>
<reference evidence="1" key="1">
    <citation type="submission" date="2022-06" db="EMBL/GenBank/DDBJ databases">
        <title>Uncovering the hologenomic basis of an extraordinary plant invasion.</title>
        <authorList>
            <person name="Bieker V.C."/>
            <person name="Martin M.D."/>
            <person name="Gilbert T."/>
            <person name="Hodgins K."/>
            <person name="Battlay P."/>
            <person name="Petersen B."/>
            <person name="Wilson J."/>
        </authorList>
    </citation>
    <scope>NUCLEOTIDE SEQUENCE</scope>
    <source>
        <strain evidence="1">AA19_3_7</strain>
        <tissue evidence="1">Leaf</tissue>
    </source>
</reference>
<evidence type="ECO:0000313" key="1">
    <source>
        <dbReference type="EMBL" id="KAI7732342.1"/>
    </source>
</evidence>
<dbReference type="EMBL" id="JAMZMK010010258">
    <property type="protein sequence ID" value="KAI7732342.1"/>
    <property type="molecule type" value="Genomic_DNA"/>
</dbReference>
<protein>
    <submittedName>
        <fullName evidence="1">Uncharacterized protein</fullName>
    </submittedName>
</protein>
<sequence length="64" mass="7156">QGLATLRIGGDEVDDKPTSSPHFIRLEAINEGDMMLVLVWLSLKRGWYVGTVTVTRRGVRMQQG</sequence>
<comment type="caution">
    <text evidence="1">The sequence shown here is derived from an EMBL/GenBank/DDBJ whole genome shotgun (WGS) entry which is preliminary data.</text>
</comment>
<dbReference type="Proteomes" id="UP001206925">
    <property type="component" value="Unassembled WGS sequence"/>
</dbReference>
<name>A0AAD5G8G3_AMBAR</name>
<evidence type="ECO:0000313" key="2">
    <source>
        <dbReference type="Proteomes" id="UP001206925"/>
    </source>
</evidence>
<proteinExistence type="predicted"/>
<organism evidence="1 2">
    <name type="scientific">Ambrosia artemisiifolia</name>
    <name type="common">Common ragweed</name>
    <dbReference type="NCBI Taxonomy" id="4212"/>
    <lineage>
        <taxon>Eukaryota</taxon>
        <taxon>Viridiplantae</taxon>
        <taxon>Streptophyta</taxon>
        <taxon>Embryophyta</taxon>
        <taxon>Tracheophyta</taxon>
        <taxon>Spermatophyta</taxon>
        <taxon>Magnoliopsida</taxon>
        <taxon>eudicotyledons</taxon>
        <taxon>Gunneridae</taxon>
        <taxon>Pentapetalae</taxon>
        <taxon>asterids</taxon>
        <taxon>campanulids</taxon>
        <taxon>Asterales</taxon>
        <taxon>Asteraceae</taxon>
        <taxon>Asteroideae</taxon>
        <taxon>Heliantheae alliance</taxon>
        <taxon>Heliantheae</taxon>
        <taxon>Ambrosia</taxon>
    </lineage>
</organism>
<keyword evidence="2" id="KW-1185">Reference proteome</keyword>